<dbReference type="SUPFAM" id="SSF81383">
    <property type="entry name" value="F-box domain"/>
    <property type="match status" value="1"/>
</dbReference>
<dbReference type="InterPro" id="IPR032675">
    <property type="entry name" value="LRR_dom_sf"/>
</dbReference>
<name>A0A4Y7I9X3_PAPSO</name>
<gene>
    <name evidence="2" type="ORF">C5167_037244</name>
</gene>
<dbReference type="PANTHER" id="PTHR38926">
    <property type="entry name" value="F-BOX DOMAIN CONTAINING PROTEIN, EXPRESSED"/>
    <property type="match status" value="1"/>
</dbReference>
<dbReference type="EMBL" id="CM010715">
    <property type="protein sequence ID" value="RZC44298.1"/>
    <property type="molecule type" value="Genomic_DNA"/>
</dbReference>
<evidence type="ECO:0000313" key="2">
    <source>
        <dbReference type="EMBL" id="RZC44298.1"/>
    </source>
</evidence>
<dbReference type="AlphaFoldDB" id="A0A4Y7I9X3"/>
<dbReference type="Gene3D" id="3.80.10.10">
    <property type="entry name" value="Ribonuclease Inhibitor"/>
    <property type="match status" value="1"/>
</dbReference>
<reference evidence="2 3" key="1">
    <citation type="journal article" date="2018" name="Science">
        <title>The opium poppy genome and morphinan production.</title>
        <authorList>
            <person name="Guo L."/>
            <person name="Winzer T."/>
            <person name="Yang X."/>
            <person name="Li Y."/>
            <person name="Ning Z."/>
            <person name="He Z."/>
            <person name="Teodor R."/>
            <person name="Lu Y."/>
            <person name="Bowser T.A."/>
            <person name="Graham I.A."/>
            <person name="Ye K."/>
        </authorList>
    </citation>
    <scope>NUCLEOTIDE SEQUENCE [LARGE SCALE GENOMIC DNA]</scope>
    <source>
        <strain evidence="3">cv. HN1</strain>
        <tissue evidence="2">Leaves</tissue>
    </source>
</reference>
<dbReference type="STRING" id="3469.A0A4Y7I9X3"/>
<sequence length="325" mass="37345">MECIMENQTPISTEESSLSEEFRNWAELPHDVLAHIFLKLGGVDILFRAQSVCSVWRKVSKEPLLFRSVDMRNRWDLFDDEFYDMEKMAREAVDRSCGQLVEFSMEHFGTDELLEYIADKSGSLRCLRLVSCYRISDDALIDMAKKAVMLEELEICLCSFSADVLKTVGKVCPQLKSFRLNCRGYRRPHIESDEEALAIAENMPQLRHLHLFGNKLTNAGLRGILDGCPHLESLDLRQCFNLNLEGDLLKSCRERLIKLRLPNDSTDDYEFDASIDGGSYDEDYPSGFSDIDFLSDDGLYEFSGGSYISEFECDDDDAFAYYDFW</sequence>
<keyword evidence="3" id="KW-1185">Reference proteome</keyword>
<dbReference type="InterPro" id="IPR001611">
    <property type="entry name" value="Leu-rich_rpt"/>
</dbReference>
<protein>
    <recommendedName>
        <fullName evidence="1">F-box domain-containing protein</fullName>
    </recommendedName>
</protein>
<dbReference type="Proteomes" id="UP000316621">
    <property type="component" value="Chromosome 1"/>
</dbReference>
<dbReference type="InterPro" id="IPR036047">
    <property type="entry name" value="F-box-like_dom_sf"/>
</dbReference>
<dbReference type="PROSITE" id="PS50181">
    <property type="entry name" value="FBOX"/>
    <property type="match status" value="1"/>
</dbReference>
<dbReference type="CDD" id="cd22164">
    <property type="entry name" value="F-box_AtSKIP19-like"/>
    <property type="match status" value="1"/>
</dbReference>
<dbReference type="Pfam" id="PF12937">
    <property type="entry name" value="F-box-like"/>
    <property type="match status" value="1"/>
</dbReference>
<organism evidence="2 3">
    <name type="scientific">Papaver somniferum</name>
    <name type="common">Opium poppy</name>
    <dbReference type="NCBI Taxonomy" id="3469"/>
    <lineage>
        <taxon>Eukaryota</taxon>
        <taxon>Viridiplantae</taxon>
        <taxon>Streptophyta</taxon>
        <taxon>Embryophyta</taxon>
        <taxon>Tracheophyta</taxon>
        <taxon>Spermatophyta</taxon>
        <taxon>Magnoliopsida</taxon>
        <taxon>Ranunculales</taxon>
        <taxon>Papaveraceae</taxon>
        <taxon>Papaveroideae</taxon>
        <taxon>Papaver</taxon>
    </lineage>
</organism>
<proteinExistence type="predicted"/>
<evidence type="ECO:0000313" key="3">
    <source>
        <dbReference type="Proteomes" id="UP000316621"/>
    </source>
</evidence>
<dbReference type="PANTHER" id="PTHR38926:SF2">
    <property type="entry name" value="F-BOX_LRR-REPEAT PROTEIN 21-RELATED"/>
    <property type="match status" value="1"/>
</dbReference>
<dbReference type="SUPFAM" id="SSF52047">
    <property type="entry name" value="RNI-like"/>
    <property type="match status" value="1"/>
</dbReference>
<dbReference type="OrthoDB" id="2095648at2759"/>
<dbReference type="InterPro" id="IPR001810">
    <property type="entry name" value="F-box_dom"/>
</dbReference>
<dbReference type="SMART" id="SM00367">
    <property type="entry name" value="LRR_CC"/>
    <property type="match status" value="4"/>
</dbReference>
<dbReference type="Gene3D" id="1.20.1280.50">
    <property type="match status" value="1"/>
</dbReference>
<feature type="domain" description="F-box" evidence="1">
    <location>
        <begin position="22"/>
        <end position="69"/>
    </location>
</feature>
<dbReference type="OMA" id="FEAEIDY"/>
<dbReference type="Pfam" id="PF13516">
    <property type="entry name" value="LRR_6"/>
    <property type="match status" value="1"/>
</dbReference>
<dbReference type="Gramene" id="RZC44298">
    <property type="protein sequence ID" value="RZC44298"/>
    <property type="gene ID" value="C5167_037244"/>
</dbReference>
<evidence type="ECO:0000259" key="1">
    <source>
        <dbReference type="PROSITE" id="PS50181"/>
    </source>
</evidence>
<accession>A0A4Y7I9X3</accession>
<dbReference type="InterPro" id="IPR006553">
    <property type="entry name" value="Leu-rich_rpt_Cys-con_subtyp"/>
</dbReference>